<reference evidence="4 5" key="1">
    <citation type="journal article" date="2007" name="Nature">
        <title>Genome of the marsupial Monodelphis domestica reveals innovation in non-coding sequences.</title>
        <authorList>
            <person name="Mikkelsen T.S."/>
            <person name="Wakefield M.J."/>
            <person name="Aken B."/>
            <person name="Amemiya C.T."/>
            <person name="Chang J.L."/>
            <person name="Duke S."/>
            <person name="Garber M."/>
            <person name="Gentles A.J."/>
            <person name="Goodstadt L."/>
            <person name="Heger A."/>
            <person name="Jurka J."/>
            <person name="Kamal M."/>
            <person name="Mauceli E."/>
            <person name="Searle S.M."/>
            <person name="Sharpe T."/>
            <person name="Baker M.L."/>
            <person name="Batzer M.A."/>
            <person name="Benos P.V."/>
            <person name="Belov K."/>
            <person name="Clamp M."/>
            <person name="Cook A."/>
            <person name="Cuff J."/>
            <person name="Das R."/>
            <person name="Davidow L."/>
            <person name="Deakin J.E."/>
            <person name="Fazzari M.J."/>
            <person name="Glass J.L."/>
            <person name="Grabherr M."/>
            <person name="Greally J.M."/>
            <person name="Gu W."/>
            <person name="Hore T.A."/>
            <person name="Huttley G.A."/>
            <person name="Kleber M."/>
            <person name="Jirtle R.L."/>
            <person name="Koina E."/>
            <person name="Lee J.T."/>
            <person name="Mahony S."/>
            <person name="Marra M.A."/>
            <person name="Miller R.D."/>
            <person name="Nicholls R.D."/>
            <person name="Oda M."/>
            <person name="Papenfuss A.T."/>
            <person name="Parra Z.E."/>
            <person name="Pollock D.D."/>
            <person name="Ray D.A."/>
            <person name="Schein J.E."/>
            <person name="Speed T.P."/>
            <person name="Thompson K."/>
            <person name="VandeBerg J.L."/>
            <person name="Wade C.M."/>
            <person name="Walker J.A."/>
            <person name="Waters P.D."/>
            <person name="Webber C."/>
            <person name="Weidman J.R."/>
            <person name="Xie X."/>
            <person name="Zody M.C."/>
            <person name="Baldwin J."/>
            <person name="Abdouelleil A."/>
            <person name="Abdulkadir J."/>
            <person name="Abebe A."/>
            <person name="Abera B."/>
            <person name="Abreu J."/>
            <person name="Acer S.C."/>
            <person name="Aftuck L."/>
            <person name="Alexander A."/>
            <person name="An P."/>
            <person name="Anderson E."/>
            <person name="Anderson S."/>
            <person name="Arachi H."/>
            <person name="Azer M."/>
            <person name="Bachantsang P."/>
            <person name="Barry A."/>
            <person name="Bayul T."/>
            <person name="Berlin A."/>
            <person name="Bessette D."/>
            <person name="Bloom T."/>
            <person name="Bloom T."/>
            <person name="Boguslavskiy L."/>
            <person name="Bonnet C."/>
            <person name="Boukhgalter B."/>
            <person name="Bourzgui I."/>
            <person name="Brown A."/>
            <person name="Cahill P."/>
            <person name="Channer S."/>
            <person name="Cheshatsang Y."/>
            <person name="Chuda L."/>
            <person name="Citroen M."/>
            <person name="Collymore A."/>
            <person name="Cooke P."/>
            <person name="Costello M."/>
            <person name="D'Aco K."/>
            <person name="Daza R."/>
            <person name="De Haan G."/>
            <person name="DeGray S."/>
            <person name="DeMaso C."/>
            <person name="Dhargay N."/>
            <person name="Dooley K."/>
            <person name="Dooley E."/>
            <person name="Doricent M."/>
            <person name="Dorje P."/>
            <person name="Dorjee K."/>
            <person name="Dupes A."/>
            <person name="Elong R."/>
            <person name="Falk J."/>
            <person name="Farina A."/>
            <person name="Faro S."/>
            <person name="Ferguson D."/>
            <person name="Fisher S."/>
            <person name="Foley C.D."/>
            <person name="Franke A."/>
            <person name="Friedrich D."/>
            <person name="Gadbois L."/>
            <person name="Gearin G."/>
            <person name="Gearin C.R."/>
            <person name="Giannoukos G."/>
            <person name="Goode T."/>
            <person name="Graham J."/>
            <person name="Grandbois E."/>
            <person name="Grewal S."/>
            <person name="Gyaltsen K."/>
            <person name="Hafez N."/>
            <person name="Hagos B."/>
            <person name="Hall J."/>
            <person name="Henson C."/>
            <person name="Hollinger A."/>
            <person name="Honan T."/>
            <person name="Huard M.D."/>
            <person name="Hughes L."/>
            <person name="Hurhula B."/>
            <person name="Husby M.E."/>
            <person name="Kamat A."/>
            <person name="Kanga B."/>
            <person name="Kashin S."/>
            <person name="Khazanovich D."/>
            <person name="Kisner P."/>
            <person name="Lance K."/>
            <person name="Lara M."/>
            <person name="Lee W."/>
            <person name="Lennon N."/>
            <person name="Letendre F."/>
            <person name="LeVine R."/>
            <person name="Lipovsky A."/>
            <person name="Liu X."/>
            <person name="Liu J."/>
            <person name="Liu S."/>
            <person name="Lokyitsang T."/>
            <person name="Lokyitsang Y."/>
            <person name="Lubonja R."/>
            <person name="Lui A."/>
            <person name="MacDonald P."/>
            <person name="Magnisalis V."/>
            <person name="Maru K."/>
            <person name="Matthews C."/>
            <person name="McCusker W."/>
            <person name="McDonough S."/>
            <person name="Mehta T."/>
            <person name="Meldrim J."/>
            <person name="Meneus L."/>
            <person name="Mihai O."/>
            <person name="Mihalev A."/>
            <person name="Mihova T."/>
            <person name="Mittelman R."/>
            <person name="Mlenga V."/>
            <person name="Montmayeur A."/>
            <person name="Mulrain L."/>
            <person name="Navidi A."/>
            <person name="Naylor J."/>
            <person name="Negash T."/>
            <person name="Nguyen T."/>
            <person name="Nguyen N."/>
            <person name="Nicol R."/>
            <person name="Norbu C."/>
            <person name="Norbu N."/>
            <person name="Novod N."/>
            <person name="O'Neill B."/>
            <person name="Osman S."/>
            <person name="Markiewicz E."/>
            <person name="Oyono O.L."/>
            <person name="Patti C."/>
            <person name="Phunkhang P."/>
            <person name="Pierre F."/>
            <person name="Priest M."/>
            <person name="Raghuraman S."/>
            <person name="Rege F."/>
            <person name="Reyes R."/>
            <person name="Rise C."/>
            <person name="Rogov P."/>
            <person name="Ross K."/>
            <person name="Ryan E."/>
            <person name="Settipalli S."/>
            <person name="Shea T."/>
            <person name="Sherpa N."/>
            <person name="Shi L."/>
            <person name="Shih D."/>
            <person name="Sparrow T."/>
            <person name="Spaulding J."/>
            <person name="Stalker J."/>
            <person name="Stange-Thomann N."/>
            <person name="Stavropoulos S."/>
            <person name="Stone C."/>
            <person name="Strader C."/>
            <person name="Tesfaye S."/>
            <person name="Thomson T."/>
            <person name="Thoulutsang Y."/>
            <person name="Thoulutsang D."/>
            <person name="Topham K."/>
            <person name="Topping I."/>
            <person name="Tsamla T."/>
            <person name="Vassiliev H."/>
            <person name="Vo A."/>
            <person name="Wangchuk T."/>
            <person name="Wangdi T."/>
            <person name="Weiand M."/>
            <person name="Wilkinson J."/>
            <person name="Wilson A."/>
            <person name="Yadav S."/>
            <person name="Young G."/>
            <person name="Yu Q."/>
            <person name="Zembek L."/>
            <person name="Zhong D."/>
            <person name="Zimmer A."/>
            <person name="Zwirko Z."/>
            <person name="Jaffe D.B."/>
            <person name="Alvarez P."/>
            <person name="Brockman W."/>
            <person name="Butler J."/>
            <person name="Chin C."/>
            <person name="Gnerre S."/>
            <person name="MacCallum I."/>
            <person name="Graves J.A."/>
            <person name="Ponting C.P."/>
            <person name="Breen M."/>
            <person name="Samollow P.B."/>
            <person name="Lander E.S."/>
            <person name="Lindblad-Toh K."/>
        </authorList>
    </citation>
    <scope>NUCLEOTIDE SEQUENCE [LARGE SCALE GENOMIC DNA]</scope>
</reference>
<dbReference type="PANTHER" id="PTHR35680:SF1">
    <property type="entry name" value="NFAT ACTIVATION MOLECULE 1"/>
    <property type="match status" value="1"/>
</dbReference>
<feature type="region of interest" description="Disordered" evidence="1">
    <location>
        <begin position="19"/>
        <end position="60"/>
    </location>
</feature>
<dbReference type="FunCoup" id="A0A5F8GA16">
    <property type="interactions" value="52"/>
</dbReference>
<keyword evidence="5" id="KW-1185">Reference proteome</keyword>
<reference evidence="4" key="2">
    <citation type="submission" date="2025-08" db="UniProtKB">
        <authorList>
            <consortium name="Ensembl"/>
        </authorList>
    </citation>
    <scope>IDENTIFICATION</scope>
</reference>
<dbReference type="GO" id="GO:0050853">
    <property type="term" value="P:B cell receptor signaling pathway"/>
    <property type="evidence" value="ECO:0000318"/>
    <property type="project" value="GO_Central"/>
</dbReference>
<evidence type="ECO:0000256" key="2">
    <source>
        <dbReference type="SAM" id="Phobius"/>
    </source>
</evidence>
<sequence>MACLLAGRWRPRTLSEAGLVSPDINPIWGRGEQGGSRRSSGGEAGQGEDKGSFPARGTLGERGSWRAFASGAGQRPLRRTRARLALGVRWPPGGGAGSGPSHWPPRPRGRGRPGQLPTWPGRDFLGPCSLRAWAAAGSPARGSCLLPLALLPILDARRPVMGKRPEVGEEREGGQFVTHLDAPIQVTLAHWNLSLTCSVTYQNTPTFKNYRFSYYHIDLEGRKSPLTFTSCLTRPGLENQTHWELCPFTLTELHSVSATGTYYCQVEWPSITKTGSGIFVLVRDAGYKEPPEGSKKLLLLIFTGLLTVLSILGTVLLLWKAKKQRTSARKMLKREAPGRADGCADAKQDQAGSLYTALQPHQPDTYDCLRGDDCCPATQGQRRVGPEDFNTIYENF</sequence>
<dbReference type="GO" id="GO:0045121">
    <property type="term" value="C:membrane raft"/>
    <property type="evidence" value="ECO:0000318"/>
    <property type="project" value="GO_Central"/>
</dbReference>
<dbReference type="InterPro" id="IPR057883">
    <property type="entry name" value="Ig_NFAM1"/>
</dbReference>
<evidence type="ECO:0000256" key="1">
    <source>
        <dbReference type="SAM" id="MobiDB-lite"/>
    </source>
</evidence>
<feature type="region of interest" description="Disordered" evidence="1">
    <location>
        <begin position="88"/>
        <end position="113"/>
    </location>
</feature>
<evidence type="ECO:0000313" key="4">
    <source>
        <dbReference type="Ensembl" id="ENSMODP00000044226.1"/>
    </source>
</evidence>
<dbReference type="AlphaFoldDB" id="A0A5F8GA16"/>
<dbReference type="GO" id="GO:0004888">
    <property type="term" value="F:transmembrane signaling receptor activity"/>
    <property type="evidence" value="ECO:0000318"/>
    <property type="project" value="GO_Central"/>
</dbReference>
<accession>A0A5F8GA16</accession>
<dbReference type="GO" id="GO:0050861">
    <property type="term" value="P:positive regulation of B cell receptor signaling pathway"/>
    <property type="evidence" value="ECO:0007669"/>
    <property type="project" value="InterPro"/>
</dbReference>
<dbReference type="STRING" id="13616.ENSMODP00000044226"/>
<organism evidence="4 5">
    <name type="scientific">Monodelphis domestica</name>
    <name type="common">Gray short-tailed opossum</name>
    <dbReference type="NCBI Taxonomy" id="13616"/>
    <lineage>
        <taxon>Eukaryota</taxon>
        <taxon>Metazoa</taxon>
        <taxon>Chordata</taxon>
        <taxon>Craniata</taxon>
        <taxon>Vertebrata</taxon>
        <taxon>Euteleostomi</taxon>
        <taxon>Mammalia</taxon>
        <taxon>Metatheria</taxon>
        <taxon>Didelphimorphia</taxon>
        <taxon>Didelphidae</taxon>
        <taxon>Monodelphis</taxon>
    </lineage>
</organism>
<keyword evidence="2" id="KW-0472">Membrane</keyword>
<protein>
    <recommendedName>
        <fullName evidence="3">NFAM1 Ig-like domain-containing protein</fullName>
    </recommendedName>
</protein>
<dbReference type="Proteomes" id="UP000002280">
    <property type="component" value="Chromosome 8"/>
</dbReference>
<name>A0A5F8GA16_MONDO</name>
<feature type="domain" description="NFAM1 Ig-like" evidence="3">
    <location>
        <begin position="174"/>
        <end position="283"/>
    </location>
</feature>
<feature type="transmembrane region" description="Helical" evidence="2">
    <location>
        <begin position="297"/>
        <end position="319"/>
    </location>
</feature>
<dbReference type="InParanoid" id="A0A5F8GA16"/>
<dbReference type="GO" id="GO:0045577">
    <property type="term" value="P:regulation of B cell differentiation"/>
    <property type="evidence" value="ECO:0007669"/>
    <property type="project" value="InterPro"/>
</dbReference>
<dbReference type="GeneTree" id="ENSGT00390000000787"/>
<reference evidence="4" key="3">
    <citation type="submission" date="2025-09" db="UniProtKB">
        <authorList>
            <consortium name="Ensembl"/>
        </authorList>
    </citation>
    <scope>IDENTIFICATION</scope>
</reference>
<dbReference type="Ensembl" id="ENSMODT00000055904.1">
    <property type="protein sequence ID" value="ENSMODP00000044226.1"/>
    <property type="gene ID" value="ENSMODG00000049586.1"/>
</dbReference>
<keyword evidence="2" id="KW-1133">Transmembrane helix</keyword>
<dbReference type="PANTHER" id="PTHR35680">
    <property type="entry name" value="NFAT ACTIVATION MOLECULE 1"/>
    <property type="match status" value="1"/>
</dbReference>
<keyword evidence="2" id="KW-0812">Transmembrane</keyword>
<dbReference type="Pfam" id="PF25830">
    <property type="entry name" value="Ig_NFAM1"/>
    <property type="match status" value="1"/>
</dbReference>
<proteinExistence type="predicted"/>
<dbReference type="GO" id="GO:0001819">
    <property type="term" value="P:positive regulation of cytokine production"/>
    <property type="evidence" value="ECO:0007669"/>
    <property type="project" value="InterPro"/>
</dbReference>
<dbReference type="InterPro" id="IPR033549">
    <property type="entry name" value="NFAM1"/>
</dbReference>
<evidence type="ECO:0000259" key="3">
    <source>
        <dbReference type="Pfam" id="PF25830"/>
    </source>
</evidence>
<evidence type="ECO:0000313" key="5">
    <source>
        <dbReference type="Proteomes" id="UP000002280"/>
    </source>
</evidence>
<dbReference type="Bgee" id="ENSMODG00000049586">
    <property type="expression patterns" value="Expressed in blood and 18 other cell types or tissues"/>
</dbReference>